<protein>
    <submittedName>
        <fullName evidence="1">Uncharacterized protein</fullName>
    </submittedName>
</protein>
<keyword evidence="2" id="KW-1185">Reference proteome</keyword>
<evidence type="ECO:0000313" key="1">
    <source>
        <dbReference type="EMBL" id="TNN47121.1"/>
    </source>
</evidence>
<sequence>MQTLEAEVDIVGPALQEVLLGDLVSAQPWNPIFTAKTLEVCVEIERLDYPHGLETYRHLGTPWMPAVIRRLENAPTSYMTVV</sequence>
<accession>A0A4Z2G1H0</accession>
<comment type="caution">
    <text evidence="1">The sequence shown here is derived from an EMBL/GenBank/DDBJ whole genome shotgun (WGS) entry which is preliminary data.</text>
</comment>
<proteinExistence type="predicted"/>
<dbReference type="AlphaFoldDB" id="A0A4Z2G1H0"/>
<evidence type="ECO:0000313" key="2">
    <source>
        <dbReference type="Proteomes" id="UP000314294"/>
    </source>
</evidence>
<organism evidence="1 2">
    <name type="scientific">Liparis tanakae</name>
    <name type="common">Tanaka's snailfish</name>
    <dbReference type="NCBI Taxonomy" id="230148"/>
    <lineage>
        <taxon>Eukaryota</taxon>
        <taxon>Metazoa</taxon>
        <taxon>Chordata</taxon>
        <taxon>Craniata</taxon>
        <taxon>Vertebrata</taxon>
        <taxon>Euteleostomi</taxon>
        <taxon>Actinopterygii</taxon>
        <taxon>Neopterygii</taxon>
        <taxon>Teleostei</taxon>
        <taxon>Neoteleostei</taxon>
        <taxon>Acanthomorphata</taxon>
        <taxon>Eupercaria</taxon>
        <taxon>Perciformes</taxon>
        <taxon>Cottioidei</taxon>
        <taxon>Cottales</taxon>
        <taxon>Liparidae</taxon>
        <taxon>Liparis</taxon>
    </lineage>
</organism>
<name>A0A4Z2G1H0_9TELE</name>
<dbReference type="EMBL" id="SRLO01000757">
    <property type="protein sequence ID" value="TNN47121.1"/>
    <property type="molecule type" value="Genomic_DNA"/>
</dbReference>
<gene>
    <name evidence="1" type="ORF">EYF80_042687</name>
</gene>
<dbReference type="Proteomes" id="UP000314294">
    <property type="component" value="Unassembled WGS sequence"/>
</dbReference>
<reference evidence="1 2" key="1">
    <citation type="submission" date="2019-03" db="EMBL/GenBank/DDBJ databases">
        <title>First draft genome of Liparis tanakae, snailfish: a comprehensive survey of snailfish specific genes.</title>
        <authorList>
            <person name="Kim W."/>
            <person name="Song I."/>
            <person name="Jeong J.-H."/>
            <person name="Kim D."/>
            <person name="Kim S."/>
            <person name="Ryu S."/>
            <person name="Song J.Y."/>
            <person name="Lee S.K."/>
        </authorList>
    </citation>
    <scope>NUCLEOTIDE SEQUENCE [LARGE SCALE GENOMIC DNA]</scope>
    <source>
        <tissue evidence="1">Muscle</tissue>
    </source>
</reference>